<accession>A0A4U0X7F1</accession>
<sequence>MSARQQALATEELLENILLLLPISDILIRAPLVSKTWRATVEGLPRLQQALFFMPVKGKPLRLFDTGWAEDEKNIHAYTVSANPWFHSIYDWA</sequence>
<keyword evidence="3" id="KW-1185">Reference proteome</keyword>
<evidence type="ECO:0000313" key="2">
    <source>
        <dbReference type="EMBL" id="TKA72430.1"/>
    </source>
</evidence>
<dbReference type="Proteomes" id="UP000309340">
    <property type="component" value="Unassembled WGS sequence"/>
</dbReference>
<dbReference type="InterPro" id="IPR036047">
    <property type="entry name" value="F-box-like_dom_sf"/>
</dbReference>
<evidence type="ECO:0000259" key="1">
    <source>
        <dbReference type="Pfam" id="PF00646"/>
    </source>
</evidence>
<dbReference type="Pfam" id="PF00646">
    <property type="entry name" value="F-box"/>
    <property type="match status" value="1"/>
</dbReference>
<dbReference type="SUPFAM" id="SSF81383">
    <property type="entry name" value="F-box domain"/>
    <property type="match status" value="1"/>
</dbReference>
<name>A0A4U0X7F1_9PEZI</name>
<evidence type="ECO:0000313" key="3">
    <source>
        <dbReference type="Proteomes" id="UP000309340"/>
    </source>
</evidence>
<comment type="caution">
    <text evidence="2">The sequence shown here is derived from an EMBL/GenBank/DDBJ whole genome shotgun (WGS) entry which is preliminary data.</text>
</comment>
<dbReference type="AlphaFoldDB" id="A0A4U0X7F1"/>
<dbReference type="Gene3D" id="1.20.1280.50">
    <property type="match status" value="1"/>
</dbReference>
<proteinExistence type="predicted"/>
<reference evidence="2 3" key="1">
    <citation type="submission" date="2017-03" db="EMBL/GenBank/DDBJ databases">
        <title>Genomes of endolithic fungi from Antarctica.</title>
        <authorList>
            <person name="Coleine C."/>
            <person name="Masonjones S."/>
            <person name="Stajich J.E."/>
        </authorList>
    </citation>
    <scope>NUCLEOTIDE SEQUENCE [LARGE SCALE GENOMIC DNA]</scope>
    <source>
        <strain evidence="2 3">CCFEE 5184</strain>
    </source>
</reference>
<organism evidence="2 3">
    <name type="scientific">Friedmanniomyces simplex</name>
    <dbReference type="NCBI Taxonomy" id="329884"/>
    <lineage>
        <taxon>Eukaryota</taxon>
        <taxon>Fungi</taxon>
        <taxon>Dikarya</taxon>
        <taxon>Ascomycota</taxon>
        <taxon>Pezizomycotina</taxon>
        <taxon>Dothideomycetes</taxon>
        <taxon>Dothideomycetidae</taxon>
        <taxon>Mycosphaerellales</taxon>
        <taxon>Teratosphaeriaceae</taxon>
        <taxon>Friedmanniomyces</taxon>
    </lineage>
</organism>
<gene>
    <name evidence="2" type="ORF">B0A55_05406</name>
</gene>
<feature type="domain" description="F-box" evidence="1">
    <location>
        <begin position="11"/>
        <end position="46"/>
    </location>
</feature>
<dbReference type="EMBL" id="NAJQ01000310">
    <property type="protein sequence ID" value="TKA72430.1"/>
    <property type="molecule type" value="Genomic_DNA"/>
</dbReference>
<protein>
    <recommendedName>
        <fullName evidence="1">F-box domain-containing protein</fullName>
    </recommendedName>
</protein>
<dbReference type="InterPro" id="IPR001810">
    <property type="entry name" value="F-box_dom"/>
</dbReference>